<dbReference type="AlphaFoldDB" id="A0A318ZGN3"/>
<organism evidence="1 2">
    <name type="scientific">Aspergillus saccharolyticus JOP 1030-1</name>
    <dbReference type="NCBI Taxonomy" id="1450539"/>
    <lineage>
        <taxon>Eukaryota</taxon>
        <taxon>Fungi</taxon>
        <taxon>Dikarya</taxon>
        <taxon>Ascomycota</taxon>
        <taxon>Pezizomycotina</taxon>
        <taxon>Eurotiomycetes</taxon>
        <taxon>Eurotiomycetidae</taxon>
        <taxon>Eurotiales</taxon>
        <taxon>Aspergillaceae</taxon>
        <taxon>Aspergillus</taxon>
        <taxon>Aspergillus subgen. Circumdati</taxon>
    </lineage>
</organism>
<evidence type="ECO:0008006" key="3">
    <source>
        <dbReference type="Google" id="ProtNLM"/>
    </source>
</evidence>
<dbReference type="Proteomes" id="UP000248349">
    <property type="component" value="Unassembled WGS sequence"/>
</dbReference>
<dbReference type="RefSeq" id="XP_025431889.1">
    <property type="nucleotide sequence ID" value="XM_025573352.1"/>
</dbReference>
<gene>
    <name evidence="1" type="ORF">BP01DRAFT_339161</name>
</gene>
<protein>
    <recommendedName>
        <fullName evidence="3">F-box domain-containing protein</fullName>
    </recommendedName>
</protein>
<dbReference type="OrthoDB" id="1928087at2759"/>
<keyword evidence="2" id="KW-1185">Reference proteome</keyword>
<proteinExistence type="predicted"/>
<accession>A0A318ZGN3</accession>
<reference evidence="1 2" key="1">
    <citation type="submission" date="2016-12" db="EMBL/GenBank/DDBJ databases">
        <title>The genomes of Aspergillus section Nigri reveals drivers in fungal speciation.</title>
        <authorList>
            <consortium name="DOE Joint Genome Institute"/>
            <person name="Vesth T.C."/>
            <person name="Nybo J."/>
            <person name="Theobald S."/>
            <person name="Brandl J."/>
            <person name="Frisvad J.C."/>
            <person name="Nielsen K.F."/>
            <person name="Lyhne E.K."/>
            <person name="Kogle M.E."/>
            <person name="Kuo A."/>
            <person name="Riley R."/>
            <person name="Clum A."/>
            <person name="Nolan M."/>
            <person name="Lipzen A."/>
            <person name="Salamov A."/>
            <person name="Henrissat B."/>
            <person name="Wiebenga A."/>
            <person name="De Vries R.P."/>
            <person name="Grigoriev I.V."/>
            <person name="Mortensen U.H."/>
            <person name="Andersen M.R."/>
            <person name="Baker S.E."/>
        </authorList>
    </citation>
    <scope>NUCLEOTIDE SEQUENCE [LARGE SCALE GENOMIC DNA]</scope>
    <source>
        <strain evidence="1 2">JOP 1030-1</strain>
    </source>
</reference>
<evidence type="ECO:0000313" key="1">
    <source>
        <dbReference type="EMBL" id="PYH45907.1"/>
    </source>
</evidence>
<dbReference type="EMBL" id="KZ821229">
    <property type="protein sequence ID" value="PYH45907.1"/>
    <property type="molecule type" value="Genomic_DNA"/>
</dbReference>
<name>A0A318ZGN3_9EURO</name>
<dbReference type="GeneID" id="37074580"/>
<evidence type="ECO:0000313" key="2">
    <source>
        <dbReference type="Proteomes" id="UP000248349"/>
    </source>
</evidence>
<sequence>MTLRGLWNLHSDQQWYRLCHRTARIDPPDSGSTLQMLEQLRDSWSTDSLGEWEAVPFRSPIHTTLDYVYTVDRDTGIFTISLWGERAGSLMPACVRVPLAAIDASCKLSIQYPLRRPERMFYSGLCESIPTNIQPIAHGPLELNCGSPSQMNVLQEHLFSDFVFAWRYYIDDPSTWSHDSPVFRVLSVAFLRLAAWDFEVSRDGNPDLPISFKSIPKWKYPEKDIFWFHGFLIVLQEDADPDSMIGRTLSKTDELLGGLPSYHTVRYVLFTPHHITLMERSNGKVSLSQELVLLDNRAGVRCTPGFRVLSRILTSGCWKKPQADREKWNPFIPPEILTRILHQLEPRDTVALAQASLKTEQCYYATLPQLTGINVQDCGSSIPCCGQRGGLNEPGYRCPGCFAWQHWRCASSQHHSSLSDALCTECDELENDGVLDPGGINRYCRRKHREDCQIRCGGGAKSLRLRLSPPAHLRPELRFNGRLNTVGPSQIDYTITFNGSFSGLAYGVDP</sequence>